<feature type="region of interest" description="Disordered" evidence="1">
    <location>
        <begin position="94"/>
        <end position="141"/>
    </location>
</feature>
<reference evidence="2 3" key="1">
    <citation type="submission" date="2017-08" db="EMBL/GenBank/DDBJ databases">
        <title>Acidophilic green algal genome provides insights into adaptation to an acidic environment.</title>
        <authorList>
            <person name="Hirooka S."/>
            <person name="Hirose Y."/>
            <person name="Kanesaki Y."/>
            <person name="Higuchi S."/>
            <person name="Fujiwara T."/>
            <person name="Onuma R."/>
            <person name="Era A."/>
            <person name="Ohbayashi R."/>
            <person name="Uzuka A."/>
            <person name="Nozaki H."/>
            <person name="Yoshikawa H."/>
            <person name="Miyagishima S.Y."/>
        </authorList>
    </citation>
    <scope>NUCLEOTIDE SEQUENCE [LARGE SCALE GENOMIC DNA]</scope>
    <source>
        <strain evidence="2 3">NIES-2499</strain>
    </source>
</reference>
<feature type="compositionally biased region" description="Low complexity" evidence="1">
    <location>
        <begin position="15"/>
        <end position="26"/>
    </location>
</feature>
<feature type="region of interest" description="Disordered" evidence="1">
    <location>
        <begin position="192"/>
        <end position="213"/>
    </location>
</feature>
<keyword evidence="3" id="KW-1185">Reference proteome</keyword>
<dbReference type="AlphaFoldDB" id="A0A250WSJ1"/>
<evidence type="ECO:0000313" key="2">
    <source>
        <dbReference type="EMBL" id="GAX73804.1"/>
    </source>
</evidence>
<name>A0A250WSJ1_9CHLO</name>
<evidence type="ECO:0000256" key="1">
    <source>
        <dbReference type="SAM" id="MobiDB-lite"/>
    </source>
</evidence>
<sequence length="656" mass="72304">MSQDRHFPIFATRASSQGNNSSNSQQYPVTFSQPQIQSFCSQQRDETCYPLAAASAFPPAKSNKQQNMFPIHHQHASNNNASSRMHTSWKPHLMATRPCSAPHPNSHLWQQQQRGPGLTPRSFSAAPDAGKPPVISSSCHPQKTASPLYSFQPSYFGHRSQETPVLPMSLSQELAERKRAAGYAGPILSTDARHRQPSEHPLSSHHPLVQSLPSPEDLLQSTQLTLETPMNAHDILLNKIELLRQEVTNVTGPFAGFEGKIQENKVQTEQVLTTCGSISDSVGSMLQLLENQKSQFEHIATFISCINERPPSSSLSHIFREQATQTSPAPLGSMKKQLCISRGGAMPHEALDLRVNINQALSMSNCNTENNRGGCEVAVSLDEVPFKVMPVTILRAEDTQNRSTSANSRGFRSNQVVVHAVKYTEGSQGETVLSQSDTICTEASKCPCPKQPTSLSVERASHITKGSSSRSCSVITTKCQQEADVVPWIKKSSNDRQQQHTAKYVAPIANITPKANKLIRRSSTINTQARDINPSKRLSNDSTLDEPAATMNESSNVRCVGRLSLSPSKDPAFNTKIRGELCRMPCDNGTYQNFSLFEPLLSNPCSQSSKCKRSRETTPTINALCSIQKSFEEDDIARRIAIKIKRHRAKQLSQKS</sequence>
<dbReference type="Proteomes" id="UP000232323">
    <property type="component" value="Unassembled WGS sequence"/>
</dbReference>
<proteinExistence type="predicted"/>
<organism evidence="2 3">
    <name type="scientific">Chlamydomonas eustigma</name>
    <dbReference type="NCBI Taxonomy" id="1157962"/>
    <lineage>
        <taxon>Eukaryota</taxon>
        <taxon>Viridiplantae</taxon>
        <taxon>Chlorophyta</taxon>
        <taxon>core chlorophytes</taxon>
        <taxon>Chlorophyceae</taxon>
        <taxon>CS clade</taxon>
        <taxon>Chlamydomonadales</taxon>
        <taxon>Chlamydomonadaceae</taxon>
        <taxon>Chlamydomonas</taxon>
    </lineage>
</organism>
<evidence type="ECO:0000313" key="3">
    <source>
        <dbReference type="Proteomes" id="UP000232323"/>
    </source>
</evidence>
<protein>
    <submittedName>
        <fullName evidence="2">Uncharacterized protein</fullName>
    </submittedName>
</protein>
<accession>A0A250WSJ1</accession>
<gene>
    <name evidence="2" type="ORF">CEUSTIGMA_g1255.t1</name>
</gene>
<dbReference type="EMBL" id="BEGY01000005">
    <property type="protein sequence ID" value="GAX73804.1"/>
    <property type="molecule type" value="Genomic_DNA"/>
</dbReference>
<feature type="region of interest" description="Disordered" evidence="1">
    <location>
        <begin position="1"/>
        <end position="28"/>
    </location>
</feature>
<comment type="caution">
    <text evidence="2">The sequence shown here is derived from an EMBL/GenBank/DDBJ whole genome shotgun (WGS) entry which is preliminary data.</text>
</comment>